<evidence type="ECO:0000259" key="2">
    <source>
        <dbReference type="Pfam" id="PF02627"/>
    </source>
</evidence>
<dbReference type="InterPro" id="IPR003779">
    <property type="entry name" value="CMD-like"/>
</dbReference>
<dbReference type="SUPFAM" id="SSF69118">
    <property type="entry name" value="AhpD-like"/>
    <property type="match status" value="1"/>
</dbReference>
<feature type="compositionally biased region" description="Polar residues" evidence="1">
    <location>
        <begin position="136"/>
        <end position="153"/>
    </location>
</feature>
<keyword evidence="4" id="KW-1185">Reference proteome</keyword>
<dbReference type="PANTHER" id="PTHR33570:SF2">
    <property type="entry name" value="CARBOXYMUCONOLACTONE DECARBOXYLASE-LIKE DOMAIN-CONTAINING PROTEIN"/>
    <property type="match status" value="1"/>
</dbReference>
<protein>
    <recommendedName>
        <fullName evidence="2">Carboxymuconolactone decarboxylase-like domain-containing protein</fullName>
    </recommendedName>
</protein>
<proteinExistence type="predicted"/>
<sequence>MGDKFEQTDRFVQGLQIRKEVLGDTYVDKALEGINNPLQKSHQQYITEEWSKWGRPGLTRKQRSLLNIGILMTLNRSTELRVHIRGALRNGLTEEEITEAITHTMMYSGVPAGVEASKVAAGVIKEMRDNGELDSDNAQAGQDLGQNAKQAPPTQEVRHDGELNDAKLKAGQDGGEEAPLAS</sequence>
<dbReference type="Gene3D" id="1.20.1290.10">
    <property type="entry name" value="AhpD-like"/>
    <property type="match status" value="1"/>
</dbReference>
<feature type="domain" description="Carboxymuconolactone decarboxylase-like" evidence="2">
    <location>
        <begin position="52"/>
        <end position="120"/>
    </location>
</feature>
<comment type="caution">
    <text evidence="3">The sequence shown here is derived from an EMBL/GenBank/DDBJ whole genome shotgun (WGS) entry which is preliminary data.</text>
</comment>
<evidence type="ECO:0000256" key="1">
    <source>
        <dbReference type="SAM" id="MobiDB-lite"/>
    </source>
</evidence>
<dbReference type="Proteomes" id="UP001309876">
    <property type="component" value="Unassembled WGS sequence"/>
</dbReference>
<evidence type="ECO:0000313" key="3">
    <source>
        <dbReference type="EMBL" id="KAK5083125.1"/>
    </source>
</evidence>
<gene>
    <name evidence="3" type="ORF">LTR05_007008</name>
</gene>
<dbReference type="GO" id="GO:0051920">
    <property type="term" value="F:peroxiredoxin activity"/>
    <property type="evidence" value="ECO:0007669"/>
    <property type="project" value="InterPro"/>
</dbReference>
<feature type="region of interest" description="Disordered" evidence="1">
    <location>
        <begin position="132"/>
        <end position="182"/>
    </location>
</feature>
<organism evidence="3 4">
    <name type="scientific">Lithohypha guttulata</name>
    <dbReference type="NCBI Taxonomy" id="1690604"/>
    <lineage>
        <taxon>Eukaryota</taxon>
        <taxon>Fungi</taxon>
        <taxon>Dikarya</taxon>
        <taxon>Ascomycota</taxon>
        <taxon>Pezizomycotina</taxon>
        <taxon>Eurotiomycetes</taxon>
        <taxon>Chaetothyriomycetidae</taxon>
        <taxon>Chaetothyriales</taxon>
        <taxon>Trichomeriaceae</taxon>
        <taxon>Lithohypha</taxon>
    </lineage>
</organism>
<dbReference type="PANTHER" id="PTHR33570">
    <property type="entry name" value="4-CARBOXYMUCONOLACTONE DECARBOXYLASE FAMILY PROTEIN"/>
    <property type="match status" value="1"/>
</dbReference>
<evidence type="ECO:0000313" key="4">
    <source>
        <dbReference type="Proteomes" id="UP001309876"/>
    </source>
</evidence>
<feature type="compositionally biased region" description="Basic and acidic residues" evidence="1">
    <location>
        <begin position="156"/>
        <end position="170"/>
    </location>
</feature>
<dbReference type="EMBL" id="JAVRRJ010000007">
    <property type="protein sequence ID" value="KAK5083125.1"/>
    <property type="molecule type" value="Genomic_DNA"/>
</dbReference>
<dbReference type="AlphaFoldDB" id="A0AAN7YEG6"/>
<dbReference type="Pfam" id="PF02627">
    <property type="entry name" value="CMD"/>
    <property type="match status" value="1"/>
</dbReference>
<dbReference type="InterPro" id="IPR052512">
    <property type="entry name" value="4CMD/NDH-1_regulator"/>
</dbReference>
<name>A0AAN7YEG6_9EURO</name>
<reference evidence="3 4" key="1">
    <citation type="submission" date="2023-08" db="EMBL/GenBank/DDBJ databases">
        <title>Black Yeasts Isolated from many extreme environments.</title>
        <authorList>
            <person name="Coleine C."/>
            <person name="Stajich J.E."/>
            <person name="Selbmann L."/>
        </authorList>
    </citation>
    <scope>NUCLEOTIDE SEQUENCE [LARGE SCALE GENOMIC DNA]</scope>
    <source>
        <strain evidence="3 4">CCFEE 5910</strain>
    </source>
</reference>
<dbReference type="InterPro" id="IPR029032">
    <property type="entry name" value="AhpD-like"/>
</dbReference>
<accession>A0AAN7YEG6</accession>